<keyword evidence="1" id="KW-1133">Transmembrane helix</keyword>
<dbReference type="RefSeq" id="XP_056057844.1">
    <property type="nucleotide sequence ID" value="XM_056201666.1"/>
</dbReference>
<evidence type="ECO:0008006" key="4">
    <source>
        <dbReference type="Google" id="ProtNLM"/>
    </source>
</evidence>
<reference evidence="2" key="1">
    <citation type="journal article" date="2023" name="Access Microbiol">
        <title>De-novo genome assembly for Akanthomyces muscarius, a biocontrol agent of insect agricultural pests.</title>
        <authorList>
            <person name="Erdos Z."/>
            <person name="Studholme D.J."/>
            <person name="Raymond B."/>
            <person name="Sharma M."/>
        </authorList>
    </citation>
    <scope>NUCLEOTIDE SEQUENCE</scope>
    <source>
        <strain evidence="2">Ve6</strain>
    </source>
</reference>
<sequence length="158" mass="17701">MITLSQIATGLVAAEHVYILVLEMFLWTTPRGLRTFKLDKDFAEKSKALAANQGLYNGFLAAGLAWSLLHPVPVFAQELRLFFLSNVVVAGAYGGATATRRIWTVQMMPGLVSFALTYFFLVGAWAPLLLSRNFTLWSHEMNSHVEDRHVFDVLKIIL</sequence>
<dbReference type="InterPro" id="IPR009732">
    <property type="entry name" value="DUF1304"/>
</dbReference>
<gene>
    <name evidence="2" type="ORF">LMH87_007972</name>
</gene>
<dbReference type="Proteomes" id="UP001144673">
    <property type="component" value="Unassembled WGS sequence"/>
</dbReference>
<dbReference type="PANTHER" id="PTHR38446">
    <property type="entry name" value="BLL0914 PROTEIN"/>
    <property type="match status" value="1"/>
</dbReference>
<evidence type="ECO:0000313" key="2">
    <source>
        <dbReference type="EMBL" id="KAJ4160039.1"/>
    </source>
</evidence>
<dbReference type="GeneID" id="80895131"/>
<feature type="transmembrane region" description="Helical" evidence="1">
    <location>
        <begin position="111"/>
        <end position="130"/>
    </location>
</feature>
<dbReference type="KEGG" id="amus:LMH87_007972"/>
<feature type="transmembrane region" description="Helical" evidence="1">
    <location>
        <begin position="48"/>
        <end position="69"/>
    </location>
</feature>
<proteinExistence type="predicted"/>
<organism evidence="2 3">
    <name type="scientific">Akanthomyces muscarius</name>
    <name type="common">Entomopathogenic fungus</name>
    <name type="synonym">Lecanicillium muscarium</name>
    <dbReference type="NCBI Taxonomy" id="2231603"/>
    <lineage>
        <taxon>Eukaryota</taxon>
        <taxon>Fungi</taxon>
        <taxon>Dikarya</taxon>
        <taxon>Ascomycota</taxon>
        <taxon>Pezizomycotina</taxon>
        <taxon>Sordariomycetes</taxon>
        <taxon>Hypocreomycetidae</taxon>
        <taxon>Hypocreales</taxon>
        <taxon>Cordycipitaceae</taxon>
        <taxon>Akanthomyces</taxon>
    </lineage>
</organism>
<comment type="caution">
    <text evidence="2">The sequence shown here is derived from an EMBL/GenBank/DDBJ whole genome shotgun (WGS) entry which is preliminary data.</text>
</comment>
<dbReference type="PANTHER" id="PTHR38446:SF1">
    <property type="entry name" value="BLL0914 PROTEIN"/>
    <property type="match status" value="1"/>
</dbReference>
<name>A0A9W8QJW0_AKAMU</name>
<keyword evidence="3" id="KW-1185">Reference proteome</keyword>
<protein>
    <recommendedName>
        <fullName evidence="4">DUF1304 domain-containing protein</fullName>
    </recommendedName>
</protein>
<dbReference type="EMBL" id="JAJHUN010000003">
    <property type="protein sequence ID" value="KAJ4160039.1"/>
    <property type="molecule type" value="Genomic_DNA"/>
</dbReference>
<dbReference type="Pfam" id="PF06993">
    <property type="entry name" value="DUF1304"/>
    <property type="match status" value="1"/>
</dbReference>
<keyword evidence="1" id="KW-0472">Membrane</keyword>
<feature type="transmembrane region" description="Helical" evidence="1">
    <location>
        <begin position="81"/>
        <end position="99"/>
    </location>
</feature>
<accession>A0A9W8QJW0</accession>
<feature type="transmembrane region" description="Helical" evidence="1">
    <location>
        <begin position="6"/>
        <end position="27"/>
    </location>
</feature>
<keyword evidence="1" id="KW-0812">Transmembrane</keyword>
<evidence type="ECO:0000256" key="1">
    <source>
        <dbReference type="SAM" id="Phobius"/>
    </source>
</evidence>
<evidence type="ECO:0000313" key="3">
    <source>
        <dbReference type="Proteomes" id="UP001144673"/>
    </source>
</evidence>
<dbReference type="AlphaFoldDB" id="A0A9W8QJW0"/>